<reference evidence="1" key="1">
    <citation type="submission" date="2020-06" db="EMBL/GenBank/DDBJ databases">
        <authorList>
            <person name="Li T."/>
            <person name="Hu X."/>
            <person name="Zhang T."/>
            <person name="Song X."/>
            <person name="Zhang H."/>
            <person name="Dai N."/>
            <person name="Sheng W."/>
            <person name="Hou X."/>
            <person name="Wei L."/>
        </authorList>
    </citation>
    <scope>NUCLEOTIDE SEQUENCE</scope>
    <source>
        <strain evidence="1">G02</strain>
        <tissue evidence="1">Leaf</tissue>
    </source>
</reference>
<evidence type="ECO:0000313" key="1">
    <source>
        <dbReference type="EMBL" id="KAL0403563.1"/>
    </source>
</evidence>
<dbReference type="EMBL" id="JACGWJ010000008">
    <property type="protein sequence ID" value="KAL0403563.1"/>
    <property type="molecule type" value="Genomic_DNA"/>
</dbReference>
<proteinExistence type="predicted"/>
<dbReference type="Gene3D" id="1.20.120.1750">
    <property type="match status" value="1"/>
</dbReference>
<gene>
    <name evidence="1" type="ORF">Sradi_1997100</name>
</gene>
<comment type="caution">
    <text evidence="1">The sequence shown here is derived from an EMBL/GenBank/DDBJ whole genome shotgun (WGS) entry which is preliminary data.</text>
</comment>
<protein>
    <submittedName>
        <fullName evidence="1">E3 ubiquitin-protein ligase ARI8</fullName>
    </submittedName>
</protein>
<reference evidence="1" key="2">
    <citation type="journal article" date="2024" name="Plant">
        <title>Genomic evolution and insights into agronomic trait innovations of Sesamum species.</title>
        <authorList>
            <person name="Miao H."/>
            <person name="Wang L."/>
            <person name="Qu L."/>
            <person name="Liu H."/>
            <person name="Sun Y."/>
            <person name="Le M."/>
            <person name="Wang Q."/>
            <person name="Wei S."/>
            <person name="Zheng Y."/>
            <person name="Lin W."/>
            <person name="Duan Y."/>
            <person name="Cao H."/>
            <person name="Xiong S."/>
            <person name="Wang X."/>
            <person name="Wei L."/>
            <person name="Li C."/>
            <person name="Ma Q."/>
            <person name="Ju M."/>
            <person name="Zhao R."/>
            <person name="Li G."/>
            <person name="Mu C."/>
            <person name="Tian Q."/>
            <person name="Mei H."/>
            <person name="Zhang T."/>
            <person name="Gao T."/>
            <person name="Zhang H."/>
        </authorList>
    </citation>
    <scope>NUCLEOTIDE SEQUENCE</scope>
    <source>
        <strain evidence="1">G02</strain>
    </source>
</reference>
<organism evidence="1">
    <name type="scientific">Sesamum radiatum</name>
    <name type="common">Black benniseed</name>
    <dbReference type="NCBI Taxonomy" id="300843"/>
    <lineage>
        <taxon>Eukaryota</taxon>
        <taxon>Viridiplantae</taxon>
        <taxon>Streptophyta</taxon>
        <taxon>Embryophyta</taxon>
        <taxon>Tracheophyta</taxon>
        <taxon>Spermatophyta</taxon>
        <taxon>Magnoliopsida</taxon>
        <taxon>eudicotyledons</taxon>
        <taxon>Gunneridae</taxon>
        <taxon>Pentapetalae</taxon>
        <taxon>asterids</taxon>
        <taxon>lamiids</taxon>
        <taxon>Lamiales</taxon>
        <taxon>Pedaliaceae</taxon>
        <taxon>Sesamum</taxon>
    </lineage>
</organism>
<sequence>MQTALADLEWLRKARIRKLANVQAEPVALLQFVVEAWIQIVECRLILKWTYAYGYYMPQDKSEKVRFFEYLQGQAETALERLHHCAEKEMEKYLNASKPSEDFRDFRVKLANLTDVTRNYFENLVRALENNLAEVEECVNYEKRNLPRSPGVSTLTT</sequence>
<name>A0AAW2TH69_SESRA</name>
<dbReference type="AlphaFoldDB" id="A0AAW2TH69"/>
<accession>A0AAW2TH69</accession>